<dbReference type="GO" id="GO:0008146">
    <property type="term" value="F:sulfotransferase activity"/>
    <property type="evidence" value="ECO:0007669"/>
    <property type="project" value="InterPro"/>
</dbReference>
<dbReference type="Gene3D" id="3.40.50.150">
    <property type="entry name" value="Vaccinia Virus protein VP39"/>
    <property type="match status" value="1"/>
</dbReference>
<dbReference type="SUPFAM" id="SSF53335">
    <property type="entry name" value="S-adenosyl-L-methionine-dependent methyltransferases"/>
    <property type="match status" value="1"/>
</dbReference>
<dbReference type="EMBL" id="CP050313">
    <property type="protein sequence ID" value="QIR15127.1"/>
    <property type="molecule type" value="Genomic_DNA"/>
</dbReference>
<dbReference type="Gene3D" id="3.90.550.20">
    <property type="match status" value="1"/>
</dbReference>
<dbReference type="SUPFAM" id="SSF53448">
    <property type="entry name" value="Nucleotide-diphospho-sugar transferases"/>
    <property type="match status" value="1"/>
</dbReference>
<dbReference type="AlphaFoldDB" id="A0A6G9QM50"/>
<dbReference type="InterPro" id="IPR029063">
    <property type="entry name" value="SAM-dependent_MTases_sf"/>
</dbReference>
<dbReference type="InterPro" id="IPR005331">
    <property type="entry name" value="Sulfotransferase"/>
</dbReference>
<protein>
    <submittedName>
        <fullName evidence="1">Sulfotransferase family 2 domain-containing protein</fullName>
    </submittedName>
</protein>
<dbReference type="InterPro" id="IPR027417">
    <property type="entry name" value="P-loop_NTPase"/>
</dbReference>
<keyword evidence="1" id="KW-0808">Transferase</keyword>
<keyword evidence="2" id="KW-1185">Reference proteome</keyword>
<reference evidence="1 2" key="1">
    <citation type="submission" date="2020-03" db="EMBL/GenBank/DDBJ databases">
        <title>Complete genome sequence of Shewanella sp.</title>
        <authorList>
            <person name="Kim Y.-S."/>
            <person name="Kim S.-J."/>
            <person name="Jung H.-K."/>
            <person name="Kim K.-H."/>
        </authorList>
    </citation>
    <scope>NUCLEOTIDE SEQUENCE [LARGE SCALE GENOMIC DNA]</scope>
    <source>
        <strain evidence="1 2">PN3F2</strain>
    </source>
</reference>
<dbReference type="Proteomes" id="UP000502608">
    <property type="component" value="Chromosome"/>
</dbReference>
<name>A0A6G9QM50_9GAMM</name>
<dbReference type="Gene3D" id="3.40.50.300">
    <property type="entry name" value="P-loop containing nucleotide triphosphate hydrolases"/>
    <property type="match status" value="1"/>
</dbReference>
<dbReference type="Pfam" id="PF03567">
    <property type="entry name" value="Sulfotransfer_2"/>
    <property type="match status" value="1"/>
</dbReference>
<evidence type="ECO:0000313" key="2">
    <source>
        <dbReference type="Proteomes" id="UP000502608"/>
    </source>
</evidence>
<dbReference type="PANTHER" id="PTHR32385">
    <property type="entry name" value="MANNOSYL PHOSPHORYLINOSITOL CERAMIDE SYNTHASE"/>
    <property type="match status" value="1"/>
</dbReference>
<dbReference type="GO" id="GO:0000030">
    <property type="term" value="F:mannosyltransferase activity"/>
    <property type="evidence" value="ECO:0007669"/>
    <property type="project" value="TreeGrafter"/>
</dbReference>
<dbReference type="InterPro" id="IPR051706">
    <property type="entry name" value="Glycosyltransferase_domain"/>
</dbReference>
<sequence length="786" mass="91805">MPIYVNKEGEEVLFIHIPKNAGTSIETVLRENCQFEFLYSPNAGGLPCTPQHFHRPYLSSIINFKQIRNFAVVRHPLSRLVSEYRWRINKNILPTNIISFDQFIIHSLKTFLVNPFYLDNHLRPQCDFLLDNTKIFKLEDDISKIENYLSDFLNTPVNLCHANVSSGQDGYSLSKYALRLIKRIYQLDFERFDYSCTDLKRFGLNLVVDSNERLFSIFEMPKESLSYKAPKENVIWFFWHTNISEAPQLIKECYKSWVEKNPDYNVQLLDLSNLELITGFKMCYFDVVSVECNWSIKTEIIRLFLLYHFGGVWADASTLCIQPLITWLPDSQKSSLFYFEQPSSVIDKTVITWFLSASKGCKYIEFVLQAADDFFTKERMQSLKIDFKVPLACQTDDYVISKHKTGINYLTHKEIENEIPIFWLSYLFNDAFLNLDGRYNNSNVNITNYAGPNREISFFKGCYISKQTLQYDLSKYYDRFLFLQNSFQDEIKNVGDKCLPSDDINFLRDTALQLENYDLNIAYQLMSFTQKFRPNGKFISNKVSEYQEQLQSHQSLVKSYISTAIENDDTDSFFFNSDDSRSRIQAKGHRGYVGAPTSELWYSIGKLQYYFLISEGLKPSDVFLDIACGSLRLGQYIIPFLDTSNYYGIEAEPELVQLGLERELGLKMMDLKKPNFSFNIKFDFDILNAFDIAMAQSLFTHLTIEDIQLCFKKIRMKSKVTSRFYFTFFEGDSALNKAEFSHAHHNFSYSQSELNSLAIKERCQFHYIGGWNHPRGQMMAYLTFAR</sequence>
<dbReference type="SUPFAM" id="SSF52540">
    <property type="entry name" value="P-loop containing nucleoside triphosphate hydrolases"/>
    <property type="match status" value="1"/>
</dbReference>
<dbReference type="GO" id="GO:0016020">
    <property type="term" value="C:membrane"/>
    <property type="evidence" value="ECO:0007669"/>
    <property type="project" value="InterPro"/>
</dbReference>
<dbReference type="KEGG" id="saes:HBH39_12055"/>
<dbReference type="GO" id="GO:0051999">
    <property type="term" value="P:mannosyl-inositol phosphorylceramide biosynthetic process"/>
    <property type="evidence" value="ECO:0007669"/>
    <property type="project" value="TreeGrafter"/>
</dbReference>
<dbReference type="InterPro" id="IPR008441">
    <property type="entry name" value="AfumC-like_glycosyl_Trfase"/>
</dbReference>
<organism evidence="1 2">
    <name type="scientific">Shewanella aestuarii</name>
    <dbReference type="NCBI Taxonomy" id="1028752"/>
    <lineage>
        <taxon>Bacteria</taxon>
        <taxon>Pseudomonadati</taxon>
        <taxon>Pseudomonadota</taxon>
        <taxon>Gammaproteobacteria</taxon>
        <taxon>Alteromonadales</taxon>
        <taxon>Shewanellaceae</taxon>
        <taxon>Shewanella</taxon>
    </lineage>
</organism>
<dbReference type="RefSeq" id="WP_167678598.1">
    <property type="nucleotide sequence ID" value="NZ_CP050313.1"/>
</dbReference>
<gene>
    <name evidence="1" type="ORF">HBH39_12055</name>
</gene>
<accession>A0A6G9QM50</accession>
<evidence type="ECO:0000313" key="1">
    <source>
        <dbReference type="EMBL" id="QIR15127.1"/>
    </source>
</evidence>
<dbReference type="Pfam" id="PF05704">
    <property type="entry name" value="Caps_synth"/>
    <property type="match status" value="1"/>
</dbReference>
<proteinExistence type="predicted"/>
<dbReference type="InterPro" id="IPR029044">
    <property type="entry name" value="Nucleotide-diphossugar_trans"/>
</dbReference>
<dbReference type="PANTHER" id="PTHR32385:SF15">
    <property type="entry name" value="INOSITOL PHOSPHOCERAMIDE MANNOSYLTRANSFERASE 1"/>
    <property type="match status" value="1"/>
</dbReference>